<dbReference type="Proteomes" id="UP000306102">
    <property type="component" value="Unassembled WGS sequence"/>
</dbReference>
<dbReference type="FunFam" id="1.10.510.10:FF:001023">
    <property type="entry name" value="Os07g0541700 protein"/>
    <property type="match status" value="1"/>
</dbReference>
<dbReference type="Gene3D" id="1.10.510.10">
    <property type="entry name" value="Transferase(Phosphotransferase) domain 1"/>
    <property type="match status" value="2"/>
</dbReference>
<evidence type="ECO:0000313" key="17">
    <source>
        <dbReference type="Proteomes" id="UP000306102"/>
    </source>
</evidence>
<dbReference type="Gene3D" id="3.30.200.20">
    <property type="entry name" value="Phosphorylase Kinase, domain 1"/>
    <property type="match status" value="1"/>
</dbReference>
<dbReference type="PANTHER" id="PTHR48006:SF81">
    <property type="entry name" value="PROTEIN KINASE DOMAIN-CONTAINING PROTEIN"/>
    <property type="match status" value="1"/>
</dbReference>
<dbReference type="Pfam" id="PF00069">
    <property type="entry name" value="Pkinase"/>
    <property type="match status" value="1"/>
</dbReference>
<evidence type="ECO:0000256" key="2">
    <source>
        <dbReference type="ARBA" id="ARBA00012513"/>
    </source>
</evidence>
<dbReference type="InterPro" id="IPR000719">
    <property type="entry name" value="Prot_kinase_dom"/>
</dbReference>
<keyword evidence="5" id="KW-0808">Transferase</keyword>
<evidence type="ECO:0000256" key="14">
    <source>
        <dbReference type="SAM" id="Phobius"/>
    </source>
</evidence>
<gene>
    <name evidence="16" type="ORF">TEA_007640</name>
</gene>
<protein>
    <recommendedName>
        <fullName evidence="2">non-specific serine/threonine protein kinase</fullName>
        <ecNumber evidence="2">2.7.11.1</ecNumber>
    </recommendedName>
</protein>
<keyword evidence="10" id="KW-0675">Receptor</keyword>
<comment type="subcellular location">
    <subcellularLocation>
        <location evidence="1">Membrane</location>
        <topology evidence="1">Single-pass type I membrane protein</topology>
    </subcellularLocation>
</comment>
<evidence type="ECO:0000259" key="15">
    <source>
        <dbReference type="PROSITE" id="PS50011"/>
    </source>
</evidence>
<keyword evidence="11" id="KW-0325">Glycoprotein</keyword>
<dbReference type="STRING" id="542762.A0A4S4CX33"/>
<evidence type="ECO:0000256" key="7">
    <source>
        <dbReference type="ARBA" id="ARBA00022741"/>
    </source>
</evidence>
<dbReference type="SUPFAM" id="SSF56112">
    <property type="entry name" value="Protein kinase-like (PK-like)"/>
    <property type="match status" value="1"/>
</dbReference>
<evidence type="ECO:0000256" key="5">
    <source>
        <dbReference type="ARBA" id="ARBA00022679"/>
    </source>
</evidence>
<evidence type="ECO:0000256" key="6">
    <source>
        <dbReference type="ARBA" id="ARBA00022729"/>
    </source>
</evidence>
<keyword evidence="3" id="KW-0723">Serine/threonine-protein kinase</keyword>
<keyword evidence="4" id="KW-0597">Phosphoprotein</keyword>
<evidence type="ECO:0000256" key="4">
    <source>
        <dbReference type="ARBA" id="ARBA00022553"/>
    </source>
</evidence>
<dbReference type="InterPro" id="IPR051824">
    <property type="entry name" value="LRR_Rcpt-Like_S/T_Kinase"/>
</dbReference>
<evidence type="ECO:0000256" key="11">
    <source>
        <dbReference type="ARBA" id="ARBA00023180"/>
    </source>
</evidence>
<dbReference type="Pfam" id="PF11721">
    <property type="entry name" value="Malectin"/>
    <property type="match status" value="1"/>
</dbReference>
<evidence type="ECO:0000256" key="9">
    <source>
        <dbReference type="ARBA" id="ARBA00022840"/>
    </source>
</evidence>
<keyword evidence="8" id="KW-0418">Kinase</keyword>
<dbReference type="InterPro" id="IPR021720">
    <property type="entry name" value="Malectin_dom"/>
</dbReference>
<evidence type="ECO:0000256" key="13">
    <source>
        <dbReference type="ARBA" id="ARBA00048679"/>
    </source>
</evidence>
<sequence length="352" mass="39476">MDFNIEKVVGGVNKETTQTFTIVVTNSTLEIYLYWAGIGITSIPIREVYGPLISAIFVDHVSKNENNIFVGVVVGIVAAVAFVIILLLAATNNFDVTNKIGESGFGSVYKGFLFDETIISIKQLSSKSKQGNRNQLLLVYEYMENDSLACALFGLEECQLKPDWATRYKICIGIARCLAYLHEESRLKIVHRDINATNVLLDKNLNPKISDFGLAKLDEEDNTHISTRIVGTYGRNNTSNRRNEDSLYLLDWALELKEKGKLMKLVDPKLGLDFIEKEVIVMINVAILCTNVTPTIRPTMSSVVSMLEGRAVVEELVSDSTIFNHKMAVKGMMVNLQHRHEIDMNDSFLKCR</sequence>
<name>A0A4S4CX33_CAMSN</name>
<keyword evidence="7" id="KW-0547">Nucleotide-binding</keyword>
<dbReference type="PANTHER" id="PTHR48006">
    <property type="entry name" value="LEUCINE-RICH REPEAT-CONTAINING PROTEIN DDB_G0281931-RELATED"/>
    <property type="match status" value="1"/>
</dbReference>
<comment type="caution">
    <text evidence="16">The sequence shown here is derived from an EMBL/GenBank/DDBJ whole genome shotgun (WGS) entry which is preliminary data.</text>
</comment>
<reference evidence="16 17" key="1">
    <citation type="journal article" date="2018" name="Proc. Natl. Acad. Sci. U.S.A.">
        <title>Draft genome sequence of Camellia sinensis var. sinensis provides insights into the evolution of the tea genome and tea quality.</title>
        <authorList>
            <person name="Wei C."/>
            <person name="Yang H."/>
            <person name="Wang S."/>
            <person name="Zhao J."/>
            <person name="Liu C."/>
            <person name="Gao L."/>
            <person name="Xia E."/>
            <person name="Lu Y."/>
            <person name="Tai Y."/>
            <person name="She G."/>
            <person name="Sun J."/>
            <person name="Cao H."/>
            <person name="Tong W."/>
            <person name="Gao Q."/>
            <person name="Li Y."/>
            <person name="Deng W."/>
            <person name="Jiang X."/>
            <person name="Wang W."/>
            <person name="Chen Q."/>
            <person name="Zhang S."/>
            <person name="Li H."/>
            <person name="Wu J."/>
            <person name="Wang P."/>
            <person name="Li P."/>
            <person name="Shi C."/>
            <person name="Zheng F."/>
            <person name="Jian J."/>
            <person name="Huang B."/>
            <person name="Shan D."/>
            <person name="Shi M."/>
            <person name="Fang C."/>
            <person name="Yue Y."/>
            <person name="Li F."/>
            <person name="Li D."/>
            <person name="Wei S."/>
            <person name="Han B."/>
            <person name="Jiang C."/>
            <person name="Yin Y."/>
            <person name="Xia T."/>
            <person name="Zhang Z."/>
            <person name="Bennetzen J.L."/>
            <person name="Zhao S."/>
            <person name="Wan X."/>
        </authorList>
    </citation>
    <scope>NUCLEOTIDE SEQUENCE [LARGE SCALE GENOMIC DNA]</scope>
    <source>
        <strain evidence="17">cv. Shuchazao</strain>
        <tissue evidence="16">Leaf</tissue>
    </source>
</reference>
<dbReference type="EC" id="2.7.11.1" evidence="2"/>
<evidence type="ECO:0000256" key="12">
    <source>
        <dbReference type="ARBA" id="ARBA00047899"/>
    </source>
</evidence>
<feature type="domain" description="Protein kinase" evidence="15">
    <location>
        <begin position="58"/>
        <end position="352"/>
    </location>
</feature>
<dbReference type="GO" id="GO:0004674">
    <property type="term" value="F:protein serine/threonine kinase activity"/>
    <property type="evidence" value="ECO:0007669"/>
    <property type="project" value="UniProtKB-KW"/>
</dbReference>
<keyword evidence="17" id="KW-1185">Reference proteome</keyword>
<keyword evidence="9" id="KW-0067">ATP-binding</keyword>
<dbReference type="InterPro" id="IPR011009">
    <property type="entry name" value="Kinase-like_dom_sf"/>
</dbReference>
<proteinExistence type="predicted"/>
<evidence type="ECO:0000256" key="8">
    <source>
        <dbReference type="ARBA" id="ARBA00022777"/>
    </source>
</evidence>
<comment type="catalytic activity">
    <reaction evidence="12">
        <text>L-threonyl-[protein] + ATP = O-phospho-L-threonyl-[protein] + ADP + H(+)</text>
        <dbReference type="Rhea" id="RHEA:46608"/>
        <dbReference type="Rhea" id="RHEA-COMP:11060"/>
        <dbReference type="Rhea" id="RHEA-COMP:11605"/>
        <dbReference type="ChEBI" id="CHEBI:15378"/>
        <dbReference type="ChEBI" id="CHEBI:30013"/>
        <dbReference type="ChEBI" id="CHEBI:30616"/>
        <dbReference type="ChEBI" id="CHEBI:61977"/>
        <dbReference type="ChEBI" id="CHEBI:456216"/>
        <dbReference type="EC" id="2.7.11.1"/>
    </reaction>
</comment>
<organism evidence="16 17">
    <name type="scientific">Camellia sinensis var. sinensis</name>
    <name type="common">China tea</name>
    <dbReference type="NCBI Taxonomy" id="542762"/>
    <lineage>
        <taxon>Eukaryota</taxon>
        <taxon>Viridiplantae</taxon>
        <taxon>Streptophyta</taxon>
        <taxon>Embryophyta</taxon>
        <taxon>Tracheophyta</taxon>
        <taxon>Spermatophyta</taxon>
        <taxon>Magnoliopsida</taxon>
        <taxon>eudicotyledons</taxon>
        <taxon>Gunneridae</taxon>
        <taxon>Pentapetalae</taxon>
        <taxon>asterids</taxon>
        <taxon>Ericales</taxon>
        <taxon>Theaceae</taxon>
        <taxon>Camellia</taxon>
    </lineage>
</organism>
<comment type="catalytic activity">
    <reaction evidence="13">
        <text>L-seryl-[protein] + ATP = O-phospho-L-seryl-[protein] + ADP + H(+)</text>
        <dbReference type="Rhea" id="RHEA:17989"/>
        <dbReference type="Rhea" id="RHEA-COMP:9863"/>
        <dbReference type="Rhea" id="RHEA-COMP:11604"/>
        <dbReference type="ChEBI" id="CHEBI:15378"/>
        <dbReference type="ChEBI" id="CHEBI:29999"/>
        <dbReference type="ChEBI" id="CHEBI:30616"/>
        <dbReference type="ChEBI" id="CHEBI:83421"/>
        <dbReference type="ChEBI" id="CHEBI:456216"/>
        <dbReference type="EC" id="2.7.11.1"/>
    </reaction>
</comment>
<dbReference type="EMBL" id="SDRB02013656">
    <property type="protein sequence ID" value="THF94439.1"/>
    <property type="molecule type" value="Genomic_DNA"/>
</dbReference>
<keyword evidence="14" id="KW-0812">Transmembrane</keyword>
<evidence type="ECO:0000256" key="10">
    <source>
        <dbReference type="ARBA" id="ARBA00023170"/>
    </source>
</evidence>
<evidence type="ECO:0000256" key="1">
    <source>
        <dbReference type="ARBA" id="ARBA00004479"/>
    </source>
</evidence>
<accession>A0A4S4CX33</accession>
<dbReference type="AlphaFoldDB" id="A0A4S4CX33"/>
<keyword evidence="6" id="KW-0732">Signal</keyword>
<evidence type="ECO:0000313" key="16">
    <source>
        <dbReference type="EMBL" id="THF94439.1"/>
    </source>
</evidence>
<dbReference type="PROSITE" id="PS50011">
    <property type="entry name" value="PROTEIN_KINASE_DOM"/>
    <property type="match status" value="1"/>
</dbReference>
<dbReference type="GO" id="GO:0016020">
    <property type="term" value="C:membrane"/>
    <property type="evidence" value="ECO:0007669"/>
    <property type="project" value="UniProtKB-SubCell"/>
</dbReference>
<evidence type="ECO:0000256" key="3">
    <source>
        <dbReference type="ARBA" id="ARBA00022527"/>
    </source>
</evidence>
<dbReference type="GO" id="GO:0005524">
    <property type="term" value="F:ATP binding"/>
    <property type="evidence" value="ECO:0007669"/>
    <property type="project" value="UniProtKB-KW"/>
</dbReference>
<keyword evidence="14" id="KW-0472">Membrane</keyword>
<feature type="transmembrane region" description="Helical" evidence="14">
    <location>
        <begin position="68"/>
        <end position="90"/>
    </location>
</feature>
<keyword evidence="14" id="KW-1133">Transmembrane helix</keyword>